<feature type="region of interest" description="Disordered" evidence="1">
    <location>
        <begin position="1"/>
        <end position="171"/>
    </location>
</feature>
<feature type="compositionally biased region" description="Basic and acidic residues" evidence="1">
    <location>
        <begin position="847"/>
        <end position="860"/>
    </location>
</feature>
<dbReference type="Gene3D" id="3.40.50.300">
    <property type="entry name" value="P-loop containing nucleotide triphosphate hydrolases"/>
    <property type="match status" value="1"/>
</dbReference>
<dbReference type="PANTHER" id="PTHR28122">
    <property type="entry name" value="E3 UBIQUITIN-PROTEIN LIGASE SUBSTRATE RECEPTOR MMS22"/>
    <property type="match status" value="1"/>
</dbReference>
<feature type="compositionally biased region" description="Polar residues" evidence="1">
    <location>
        <begin position="57"/>
        <end position="66"/>
    </location>
</feature>
<feature type="domain" description="Orc1-like AAA ATPase" evidence="2">
    <location>
        <begin position="2154"/>
        <end position="2302"/>
    </location>
</feature>
<sequence>MPNWKDLGEIPDSEDEDGTFESQNVDPANANERDIWDFPDSQEDAILRPSLPKLHDNPTSTPSRTVISSIFDSSPLSSPPSEHDLPPVQQLVLGRRLTERLSNPTTLRTTETLESAGETPVSQSAASPIVPTAESADPARQPTHTVPEGRTSEQDPRQVAIRYERSLRPRKPIQEHPYLLENAAYSNLFKSHGVKPVRMAVNNQPNREKDNSQDEEFQEESQQSLAAHDTEESQLDGPEHFNADHDSTLMPSSPFIPPPLDPAPTTTPGPTPGPKQLDRASNDNLADQDLPDLDELLTLPPRFVRTQVTKRPSSPPSTLRKRRRRNVVESDPPEAADNIPGTTQRQDSPDPLNDSPLPYPPLSPIRDESLPALPAPQPLSAERKPSEPLEIYRIDDDSEDTLSGKEEGGQSNDETLTPSSPAESDSELVTTVGRRIRGVLPASWLRLDQKSVREKVQQDFSRRRPPDQEQRRGIAQRRQAAPGSRTEDILFEESEDEAPQVRQIPRPDSPVQSRLVLQPIPSTEPGHLDLSDDESVIEEDFVDPMAAGSTRKRQLKLAESFSGARKRPKISQKPSSTQPPNKMRQPRIDSHLFGTSRSQGIAKTKTPTTSRAVQKQKHRPATKVQKPKRRTRKSAPPRLSILDVIDSEAPQFLRIAARTVKQRRDQGRADLAKKNIQLATRQDHLDTMAVMSDWRSGSIKQRPSVSAAIKKPATRRRTTQPLSEVSRNILPKPPAAPREPARKLVKKTSAGGSISFMQKAGTKSTSKPNARRDETPDRLVYPAFLRPAQLETDETNVIGAIGFQSGKRFLDRLYRNKHQNSLYAGSTVSSDADTTILPRTLSRSKTLVDKPRTGGEDKRIPAPTRVRKNPNPKRLDIDAPEYAHANDPVPLTSQPRAGIPDVQQEGGKLLGLGPYGTQYTLHFDIFPLDSRVYFHQSTLLGSGVMDTLIAMSQERVMSQRPRVAFNLGEKTLRWDNWNDQVSSELGIVLDFITEKAEGAPGLEDPPVATVVTPASDFVLRYVKDSMWFSEESHIKMFITRVHECLQNMDDRLKARLAQCTTEQQRSTCEPMSLVYDRLILVVFAVFQLCQSCPTLMGEQFLVEELLKRVIKTQCTMLTKLGLDYVRQTYKRLGDGRFCELGLRNDEPLIHSWVIALRVLERARIPRSSFWDMAHQALVNPDLSTTLDAGELERVWENMFILLPLVEFNDVGVIVSSRRNDVTTDGWSLVQKLLKRVFQLYTENRRQSPSFNNYCRALLSRCHLLVQQWGWKKSATIVGVIFDFFGSQNLAHLRNEEVHKSPRFLEELAQGPRLNIEPEDKCFHVFLKLVALSIQKLKDVGSVKDVRNLVARIMPNHNRQYLKEQQIHERDLAALRNHHDLLCTLFWASPKDIRPAVALIEDLVIPASSHKEACLINLRAWKQLAQFIVANGEAAASFRAFGQWRDAFFQQMLRQFDSVASDIQQQFLSLSKDVVQTISQDMVSSMVALNKKAVLDVLRFSITSSLQVLRCTPDLEAATVALNTNQLQQVFRHFSSAPPEFDWEILRESLATVNLVLSKMDELQDEESQQSESQILSSTQADGAILILDRAISQPFFSMARCILSPRGELSSSLSATTSKHHCVETIIRTAATLSAKLLTRGIMRVGDCFKPGKYGVFDGLGQRNSPDMRRAIVLFVTILLKNGVEDFSDTGFSLLDLWMVSIVKHHSSLQYEYQLAEQLSRHHKFVPETIIGLSVQPDYSGNRDLFEYAIAHMRKQIRDAGPSTKRNLMSDHAKALKLAMEQMKMDLKAAAGNTHDHQRYVVFVRDIISLIRAHGSDFCTIDDFFYQITKEYSPSAQDPQLQVAGMVSYGLRLGEGDSRAAQQLFFFLFNNAKSSIINDTMGDEAEMMRKGMEDANILRFVLDEMLPAIIQAVVLQRSAFPLLDIYVEALRRLLSESVCALELGEDVLPQVSVTLHALASALDLIDQRPVEGTNQELTMNTWHIIKRLTEVANIISPSVYLLGLTGSEAGDLVTAKTWLGFMREWINRRLDTDNFARPLGQGTGSAIASMMLTPRVAGFVENITNDIRRNWVMTEERITIQAPGRARGTPSTQSGQGVLRPRWTASELRKDLSERALVLGDCYHHETAPCATSTMGSLFQLPDEVIITPLLQAFPGRERQIRSLASLVHPDAIPCRNIVLHGTEATGKSSIAEALLQRLGRHLAEEPQAGGGLQYAIVNSAQCITARHLFERTAGAVADALQWDEAPRRCETVAQLTVELTKMLKYPTRDPRWRFVLVLDAIDKQRDAPATLLPALARLSEIIPCLTCVFVVTTPPASFLRTPASAHVHFLPYTKPEFVQIMALAPPPPIDGTTQQETADLWARFCAAVHDALIRSASRTLLSFRHSCHALWPRFTAPILAGTHTVKEFSKLLIVARVHFQDESLLNPSIVSVRPAQAQAPAPTKPSSASLAELTALLPTIARLLLMAAYLASHNASRHDLTLFSTYHHGRKRRRGGGFAASRTTGRSKHRKIARKLLGAHAFVMERMMAIFEAVRSEWVDNGSVGAAGLDSDVGMAIATLASLRLLIRVGGGGDVMDRGGKWRINVGWEVIRGIGRSIGVEVEEWLIE</sequence>
<feature type="compositionally biased region" description="Basic and acidic residues" evidence="1">
    <location>
        <begin position="150"/>
        <end position="167"/>
    </location>
</feature>
<feature type="compositionally biased region" description="Basic and acidic residues" evidence="1">
    <location>
        <begin position="381"/>
        <end position="395"/>
    </location>
</feature>
<feature type="compositionally biased region" description="Low complexity" evidence="1">
    <location>
        <begin position="67"/>
        <end position="80"/>
    </location>
</feature>
<dbReference type="Pfam" id="PF14630">
    <property type="entry name" value="ORC5_C"/>
    <property type="match status" value="1"/>
</dbReference>
<gene>
    <name evidence="5" type="ORF">B0I35DRAFT_357400</name>
</gene>
<dbReference type="OrthoDB" id="2386201at2759"/>
<name>A0A8K0WPE0_9HYPO</name>
<feature type="region of interest" description="Disordered" evidence="1">
    <location>
        <begin position="204"/>
        <end position="431"/>
    </location>
</feature>
<feature type="compositionally biased region" description="Basic and acidic residues" evidence="1">
    <location>
        <begin position="447"/>
        <end position="472"/>
    </location>
</feature>
<dbReference type="Pfam" id="PF21639">
    <property type="entry name" value="ORC5_lid"/>
    <property type="match status" value="1"/>
</dbReference>
<feature type="region of interest" description="Disordered" evidence="1">
    <location>
        <begin position="700"/>
        <end position="778"/>
    </location>
</feature>
<dbReference type="SUPFAM" id="SSF52540">
    <property type="entry name" value="P-loop containing nucleoside triphosphate hydrolases"/>
    <property type="match status" value="1"/>
</dbReference>
<dbReference type="InterPro" id="IPR019021">
    <property type="entry name" value="Mms22"/>
</dbReference>
<dbReference type="GO" id="GO:0031297">
    <property type="term" value="P:replication fork processing"/>
    <property type="evidence" value="ECO:0007669"/>
    <property type="project" value="InterPro"/>
</dbReference>
<dbReference type="PANTHER" id="PTHR28122:SF1">
    <property type="entry name" value="E3 UBIQUITIN-PROTEIN LIGASE SUBSTRATE RECEPTOR MMS22"/>
    <property type="match status" value="1"/>
</dbReference>
<feature type="compositionally biased region" description="Acidic residues" evidence="1">
    <location>
        <begin position="9"/>
        <end position="19"/>
    </location>
</feature>
<organism evidence="5 6">
    <name type="scientific">Stachybotrys elegans</name>
    <dbReference type="NCBI Taxonomy" id="80388"/>
    <lineage>
        <taxon>Eukaryota</taxon>
        <taxon>Fungi</taxon>
        <taxon>Dikarya</taxon>
        <taxon>Ascomycota</taxon>
        <taxon>Pezizomycotina</taxon>
        <taxon>Sordariomycetes</taxon>
        <taxon>Hypocreomycetidae</taxon>
        <taxon>Hypocreales</taxon>
        <taxon>Stachybotryaceae</taxon>
        <taxon>Stachybotrys</taxon>
    </lineage>
</organism>
<evidence type="ECO:0000313" key="6">
    <source>
        <dbReference type="Proteomes" id="UP000813444"/>
    </source>
</evidence>
<dbReference type="GO" id="GO:0035361">
    <property type="term" value="C:Cul8-RING ubiquitin ligase complex"/>
    <property type="evidence" value="ECO:0007669"/>
    <property type="project" value="TreeGrafter"/>
</dbReference>
<dbReference type="EMBL" id="JAGPNK010000011">
    <property type="protein sequence ID" value="KAH7311740.1"/>
    <property type="molecule type" value="Genomic_DNA"/>
</dbReference>
<feature type="compositionally biased region" description="Polar residues" evidence="1">
    <location>
        <begin position="593"/>
        <end position="613"/>
    </location>
</feature>
<feature type="compositionally biased region" description="Pro residues" evidence="1">
    <location>
        <begin position="254"/>
        <end position="273"/>
    </location>
</feature>
<dbReference type="Pfam" id="PF09462">
    <property type="entry name" value="Mus7"/>
    <property type="match status" value="1"/>
</dbReference>
<evidence type="ECO:0000256" key="1">
    <source>
        <dbReference type="SAM" id="MobiDB-lite"/>
    </source>
</evidence>
<accession>A0A8K0WPE0</accession>
<feature type="compositionally biased region" description="Acidic residues" evidence="1">
    <location>
        <begin position="489"/>
        <end position="498"/>
    </location>
</feature>
<dbReference type="Proteomes" id="UP000813444">
    <property type="component" value="Unassembled WGS sequence"/>
</dbReference>
<evidence type="ECO:0000259" key="2">
    <source>
        <dbReference type="Pfam" id="PF13191"/>
    </source>
</evidence>
<proteinExistence type="predicted"/>
<feature type="compositionally biased region" description="Polar residues" evidence="1">
    <location>
        <begin position="750"/>
        <end position="768"/>
    </location>
</feature>
<keyword evidence="6" id="KW-1185">Reference proteome</keyword>
<dbReference type="Pfam" id="PF13191">
    <property type="entry name" value="AAA_16"/>
    <property type="match status" value="1"/>
</dbReference>
<feature type="compositionally biased region" description="Polar residues" evidence="1">
    <location>
        <begin position="409"/>
        <end position="429"/>
    </location>
</feature>
<evidence type="ECO:0000259" key="3">
    <source>
        <dbReference type="Pfam" id="PF14630"/>
    </source>
</evidence>
<feature type="region of interest" description="Disordered" evidence="1">
    <location>
        <begin position="559"/>
        <end position="636"/>
    </location>
</feature>
<dbReference type="InterPro" id="IPR048866">
    <property type="entry name" value="ORC5_lid"/>
</dbReference>
<dbReference type="GO" id="GO:0005634">
    <property type="term" value="C:nucleus"/>
    <property type="evidence" value="ECO:0007669"/>
    <property type="project" value="InterPro"/>
</dbReference>
<protein>
    <submittedName>
        <fullName evidence="5">Mus7/MMS22 family-domain-containing protein</fullName>
    </submittedName>
</protein>
<feature type="compositionally biased region" description="Basic and acidic residues" evidence="1">
    <location>
        <begin position="237"/>
        <end position="247"/>
    </location>
</feature>
<feature type="region of interest" description="Disordered" evidence="1">
    <location>
        <begin position="847"/>
        <end position="875"/>
    </location>
</feature>
<feature type="domain" description="Origin recognition complex subunit 5 C-terminal" evidence="3">
    <location>
        <begin position="2458"/>
        <end position="2607"/>
    </location>
</feature>
<dbReference type="InterPro" id="IPR047088">
    <property type="entry name" value="ORC5_C"/>
</dbReference>
<evidence type="ECO:0000259" key="4">
    <source>
        <dbReference type="Pfam" id="PF21639"/>
    </source>
</evidence>
<evidence type="ECO:0000313" key="5">
    <source>
        <dbReference type="EMBL" id="KAH7311740.1"/>
    </source>
</evidence>
<feature type="region of interest" description="Disordered" evidence="1">
    <location>
        <begin position="447"/>
        <end position="532"/>
    </location>
</feature>
<comment type="caution">
    <text evidence="5">The sequence shown here is derived from an EMBL/GenBank/DDBJ whole genome shotgun (WGS) entry which is preliminary data.</text>
</comment>
<reference evidence="5" key="1">
    <citation type="journal article" date="2021" name="Nat. Commun.">
        <title>Genetic determinants of endophytism in the Arabidopsis root mycobiome.</title>
        <authorList>
            <person name="Mesny F."/>
            <person name="Miyauchi S."/>
            <person name="Thiergart T."/>
            <person name="Pickel B."/>
            <person name="Atanasova L."/>
            <person name="Karlsson M."/>
            <person name="Huettel B."/>
            <person name="Barry K.W."/>
            <person name="Haridas S."/>
            <person name="Chen C."/>
            <person name="Bauer D."/>
            <person name="Andreopoulos W."/>
            <person name="Pangilinan J."/>
            <person name="LaButti K."/>
            <person name="Riley R."/>
            <person name="Lipzen A."/>
            <person name="Clum A."/>
            <person name="Drula E."/>
            <person name="Henrissat B."/>
            <person name="Kohler A."/>
            <person name="Grigoriev I.V."/>
            <person name="Martin F.M."/>
            <person name="Hacquard S."/>
        </authorList>
    </citation>
    <scope>NUCLEOTIDE SEQUENCE</scope>
    <source>
        <strain evidence="5">MPI-CAGE-CH-0235</strain>
    </source>
</reference>
<feature type="compositionally biased region" description="Basic residues" evidence="1">
    <location>
        <begin position="614"/>
        <end position="635"/>
    </location>
</feature>
<dbReference type="InterPro" id="IPR041664">
    <property type="entry name" value="AAA_16"/>
</dbReference>
<dbReference type="InterPro" id="IPR027417">
    <property type="entry name" value="P-loop_NTPase"/>
</dbReference>
<feature type="compositionally biased region" description="Polar residues" evidence="1">
    <location>
        <begin position="100"/>
        <end position="113"/>
    </location>
</feature>
<dbReference type="GO" id="GO:0000724">
    <property type="term" value="P:double-strand break repair via homologous recombination"/>
    <property type="evidence" value="ECO:0007669"/>
    <property type="project" value="TreeGrafter"/>
</dbReference>
<feature type="domain" description="ORC5 lid" evidence="4">
    <location>
        <begin position="2362"/>
        <end position="2421"/>
    </location>
</feature>